<keyword evidence="2" id="KW-0802">TPR repeat</keyword>
<dbReference type="InterPro" id="IPR019734">
    <property type="entry name" value="TPR_rpt"/>
</dbReference>
<feature type="domain" description="PPM-type phosphatase" evidence="5">
    <location>
        <begin position="510"/>
        <end position="735"/>
    </location>
</feature>
<dbReference type="EMBL" id="NKXO01000030">
    <property type="protein sequence ID" value="PKQ67809.1"/>
    <property type="molecule type" value="Genomic_DNA"/>
</dbReference>
<reference evidence="6 7" key="1">
    <citation type="submission" date="2017-06" db="EMBL/GenBank/DDBJ databases">
        <title>Raineya orbicola gen. nov., sp. nov. a slightly thermophilic bacterium of the phylum Bacteroidetes and the description of Raineyaceae fam. nov.</title>
        <authorList>
            <person name="Albuquerque L."/>
            <person name="Polonia A.R.M."/>
            <person name="Barroso C."/>
            <person name="Froufe H.J.C."/>
            <person name="Lage O."/>
            <person name="Lobo-Da-Cunha A."/>
            <person name="Egas C."/>
            <person name="Da Costa M.S."/>
        </authorList>
    </citation>
    <scope>NUCLEOTIDE SEQUENCE [LARGE SCALE GENOMIC DNA]</scope>
    <source>
        <strain evidence="6 7">SPSPC-11</strain>
    </source>
</reference>
<feature type="coiled-coil region" evidence="3">
    <location>
        <begin position="404"/>
        <end position="431"/>
    </location>
</feature>
<dbReference type="AlphaFoldDB" id="A0A2N3IC01"/>
<keyword evidence="4" id="KW-0812">Transmembrane</keyword>
<evidence type="ECO:0000313" key="6">
    <source>
        <dbReference type="EMBL" id="PKQ67809.1"/>
    </source>
</evidence>
<dbReference type="PROSITE" id="PS50005">
    <property type="entry name" value="TPR"/>
    <property type="match status" value="1"/>
</dbReference>
<accession>A0A2N3IC01</accession>
<evidence type="ECO:0000256" key="2">
    <source>
        <dbReference type="PROSITE-ProRule" id="PRU00339"/>
    </source>
</evidence>
<dbReference type="InterPro" id="IPR036457">
    <property type="entry name" value="PPM-type-like_dom_sf"/>
</dbReference>
<evidence type="ECO:0000256" key="3">
    <source>
        <dbReference type="SAM" id="Coils"/>
    </source>
</evidence>
<evidence type="ECO:0000256" key="1">
    <source>
        <dbReference type="ARBA" id="ARBA00022801"/>
    </source>
</evidence>
<gene>
    <name evidence="6" type="ORF">Rain11_1899</name>
</gene>
<dbReference type="PROSITE" id="PS50293">
    <property type="entry name" value="TPR_REGION"/>
    <property type="match status" value="1"/>
</dbReference>
<sequence>MQKIVDSTWNEIQKNIFTKDIAYKINDFLIDNPDQNISKEIATIISSQLEEQAKSDTNSVKYYVSYLNYLAYWYLKNDKNSLIAEKYLDKIFQVIAKNNKTCQYYPLLDVLPDVLSSRKRDFDIVEDLLKLSLKRIEKYKCYAALVFFEFDLATYTGQRKGDFKQSLKHLLRANQLIETYYNQIPIQQVIELYDILGSTFYRSSNYEKAILYWGKLEKILAEKFAKNEKYHYPYARILNNIGLMYFRQEKYDEAMPYYLKAIEVAKKEKLDFWVSLPKGNIGDILLKKGYVDSSYTYFQEYLNNAYKHQDWSIVVAGHTKMANYYLKKGNLAKAQENAFKADSILNARNKDIFILNPILINISRRNILQAQAEIFEKTGKYPEALKVQKEFIHLSDSINKATNAQQVLMLNAEFEVQKEELENDKLKKEIKQRELFLVISAIISLVSIILGIVTLLSRLKIQKQTALLQEKNEEILAINEALAVKNQDVMDSILYAERIQKTFLPYENRLKKTLQNYFILYKPKDIVSGDFYYVTQQNQATFIILGDCTGHGVPGALMSIMAVTLLDQIIIDKHIHEPAQILQELDKSVVKFLHQQETHNHDGMDISICVWYPATRKLVIGGAKTFILLKSQETLEEIRTDRYNIGGYNTQIEKIFTQQERILAPSTLIYLFSDGYIDQFNTEHRKIGKKRFIELIAENMHKPLQEQQKILSDFVETWRGGEEQIDDIAVMGVLL</sequence>
<dbReference type="Pfam" id="PF07228">
    <property type="entry name" value="SpoIIE"/>
    <property type="match status" value="1"/>
</dbReference>
<comment type="caution">
    <text evidence="6">The sequence shown here is derived from an EMBL/GenBank/DDBJ whole genome shotgun (WGS) entry which is preliminary data.</text>
</comment>
<keyword evidence="4" id="KW-1133">Transmembrane helix</keyword>
<dbReference type="Proteomes" id="UP000233387">
    <property type="component" value="Unassembled WGS sequence"/>
</dbReference>
<dbReference type="Pfam" id="PF00515">
    <property type="entry name" value="TPR_1"/>
    <property type="match status" value="1"/>
</dbReference>
<dbReference type="SMART" id="SM00331">
    <property type="entry name" value="PP2C_SIG"/>
    <property type="match status" value="1"/>
</dbReference>
<protein>
    <submittedName>
        <fullName evidence="6">Stage II sporulation protein E (SpoIIE)</fullName>
    </submittedName>
</protein>
<feature type="transmembrane region" description="Helical" evidence="4">
    <location>
        <begin position="435"/>
        <end position="456"/>
    </location>
</feature>
<dbReference type="Gene3D" id="3.60.40.10">
    <property type="entry name" value="PPM-type phosphatase domain"/>
    <property type="match status" value="1"/>
</dbReference>
<dbReference type="InterPro" id="IPR052016">
    <property type="entry name" value="Bact_Sigma-Reg"/>
</dbReference>
<organism evidence="6 7">
    <name type="scientific">Raineya orbicola</name>
    <dbReference type="NCBI Taxonomy" id="2016530"/>
    <lineage>
        <taxon>Bacteria</taxon>
        <taxon>Pseudomonadati</taxon>
        <taxon>Bacteroidota</taxon>
        <taxon>Cytophagia</taxon>
        <taxon>Cytophagales</taxon>
        <taxon>Raineyaceae</taxon>
        <taxon>Raineya</taxon>
    </lineage>
</organism>
<dbReference type="SMART" id="SM00028">
    <property type="entry name" value="TPR"/>
    <property type="match status" value="2"/>
</dbReference>
<dbReference type="PANTHER" id="PTHR43156">
    <property type="entry name" value="STAGE II SPORULATION PROTEIN E-RELATED"/>
    <property type="match status" value="1"/>
</dbReference>
<keyword evidence="1" id="KW-0378">Hydrolase</keyword>
<evidence type="ECO:0000256" key="4">
    <source>
        <dbReference type="SAM" id="Phobius"/>
    </source>
</evidence>
<dbReference type="PANTHER" id="PTHR43156:SF9">
    <property type="entry name" value="HAMP DOMAIN-CONTAINING PROTEIN"/>
    <property type="match status" value="1"/>
</dbReference>
<keyword evidence="4" id="KW-0472">Membrane</keyword>
<dbReference type="GO" id="GO:0016791">
    <property type="term" value="F:phosphatase activity"/>
    <property type="evidence" value="ECO:0007669"/>
    <property type="project" value="TreeGrafter"/>
</dbReference>
<evidence type="ECO:0000313" key="7">
    <source>
        <dbReference type="Proteomes" id="UP000233387"/>
    </source>
</evidence>
<proteinExistence type="predicted"/>
<feature type="repeat" description="TPR" evidence="2">
    <location>
        <begin position="235"/>
        <end position="268"/>
    </location>
</feature>
<keyword evidence="7" id="KW-1185">Reference proteome</keyword>
<dbReference type="SUPFAM" id="SSF48452">
    <property type="entry name" value="TPR-like"/>
    <property type="match status" value="1"/>
</dbReference>
<keyword evidence="3" id="KW-0175">Coiled coil</keyword>
<name>A0A2N3IC01_9BACT</name>
<dbReference type="InterPro" id="IPR001932">
    <property type="entry name" value="PPM-type_phosphatase-like_dom"/>
</dbReference>
<dbReference type="Gene3D" id="1.25.40.10">
    <property type="entry name" value="Tetratricopeptide repeat domain"/>
    <property type="match status" value="1"/>
</dbReference>
<evidence type="ECO:0000259" key="5">
    <source>
        <dbReference type="SMART" id="SM00331"/>
    </source>
</evidence>
<dbReference type="InterPro" id="IPR011990">
    <property type="entry name" value="TPR-like_helical_dom_sf"/>
</dbReference>